<feature type="compositionally biased region" description="Basic and acidic residues" evidence="1">
    <location>
        <begin position="292"/>
        <end position="306"/>
    </location>
</feature>
<gene>
    <name evidence="2" type="ORF">C2S53_000839</name>
</gene>
<feature type="compositionally biased region" description="Polar residues" evidence="1">
    <location>
        <begin position="55"/>
        <end position="64"/>
    </location>
</feature>
<name>A0AAD4IQ44_PERFH</name>
<feature type="compositionally biased region" description="Basic residues" evidence="1">
    <location>
        <begin position="43"/>
        <end position="54"/>
    </location>
</feature>
<organism evidence="2 3">
    <name type="scientific">Perilla frutescens var. hirtella</name>
    <name type="common">Perilla citriodora</name>
    <name type="synonym">Perilla setoyensis</name>
    <dbReference type="NCBI Taxonomy" id="608512"/>
    <lineage>
        <taxon>Eukaryota</taxon>
        <taxon>Viridiplantae</taxon>
        <taxon>Streptophyta</taxon>
        <taxon>Embryophyta</taxon>
        <taxon>Tracheophyta</taxon>
        <taxon>Spermatophyta</taxon>
        <taxon>Magnoliopsida</taxon>
        <taxon>eudicotyledons</taxon>
        <taxon>Gunneridae</taxon>
        <taxon>Pentapetalae</taxon>
        <taxon>asterids</taxon>
        <taxon>lamiids</taxon>
        <taxon>Lamiales</taxon>
        <taxon>Lamiaceae</taxon>
        <taxon>Nepetoideae</taxon>
        <taxon>Elsholtzieae</taxon>
        <taxon>Perilla</taxon>
    </lineage>
</organism>
<dbReference type="Proteomes" id="UP001190926">
    <property type="component" value="Unassembled WGS sequence"/>
</dbReference>
<protein>
    <submittedName>
        <fullName evidence="2">Uncharacterized protein</fullName>
    </submittedName>
</protein>
<feature type="compositionally biased region" description="Acidic residues" evidence="1">
    <location>
        <begin position="174"/>
        <end position="191"/>
    </location>
</feature>
<evidence type="ECO:0000313" key="2">
    <source>
        <dbReference type="EMBL" id="KAH6756749.1"/>
    </source>
</evidence>
<dbReference type="PANTHER" id="PTHR33448">
    <property type="entry name" value="CHLOROPLAST PROTEIN HCF243-RELATED"/>
    <property type="match status" value="1"/>
</dbReference>
<keyword evidence="3" id="KW-1185">Reference proteome</keyword>
<proteinExistence type="predicted"/>
<feature type="region of interest" description="Disordered" evidence="1">
    <location>
        <begin position="269"/>
        <end position="306"/>
    </location>
</feature>
<dbReference type="EMBL" id="SDAM02029540">
    <property type="protein sequence ID" value="KAH6756749.1"/>
    <property type="molecule type" value="Genomic_DNA"/>
</dbReference>
<dbReference type="PANTHER" id="PTHR33448:SF3">
    <property type="entry name" value="OS09G0370000 PROTEIN"/>
    <property type="match status" value="1"/>
</dbReference>
<reference evidence="2 3" key="1">
    <citation type="journal article" date="2021" name="Nat. Commun.">
        <title>Incipient diploidization of the medicinal plant Perilla within 10,000 years.</title>
        <authorList>
            <person name="Zhang Y."/>
            <person name="Shen Q."/>
            <person name="Leng L."/>
            <person name="Zhang D."/>
            <person name="Chen S."/>
            <person name="Shi Y."/>
            <person name="Ning Z."/>
            <person name="Chen S."/>
        </authorList>
    </citation>
    <scope>NUCLEOTIDE SEQUENCE [LARGE SCALE GENOMIC DNA]</scope>
    <source>
        <strain evidence="3">cv. PC099</strain>
    </source>
</reference>
<evidence type="ECO:0000313" key="3">
    <source>
        <dbReference type="Proteomes" id="UP001190926"/>
    </source>
</evidence>
<accession>A0AAD4IQ44</accession>
<feature type="region of interest" description="Disordered" evidence="1">
    <location>
        <begin position="173"/>
        <end position="197"/>
    </location>
</feature>
<comment type="caution">
    <text evidence="2">The sequence shown here is derived from an EMBL/GenBank/DDBJ whole genome shotgun (WGS) entry which is preliminary data.</text>
</comment>
<feature type="region of interest" description="Disordered" evidence="1">
    <location>
        <begin position="27"/>
        <end position="95"/>
    </location>
</feature>
<dbReference type="AlphaFoldDB" id="A0AAD4IQ44"/>
<sequence length="336" mass="38381">MRGRDGKGPQATDLLVCFPTRAHLSLMPKPICSPARPSDSSTRHHRRPSHHQQQMRKLSNNRGTGSPLLWGKSKHHHHSNNNNAAADISSEPTSPKVTCAGQIKVRTKPNSCKNWQSVMEEIERLHNSRKKQKKRPAWIEAFGFKKDVMQFLTCLRNIRFDFRCFGSIPAAEITSDDDEEDDEEDLNEEENVGDRGSSGAVFSKWFMILQEENLSKELIRAEESSRRKVIIPRFDEGLVVVDDDDDAACAPPPPNALLLMRCRSAPAKSWLEEREEEERERSDPESEECEGSEVKENGKKLIEEESKGTDFCEFAVEIANENRIQEKISRSRSWKR</sequence>
<evidence type="ECO:0000256" key="1">
    <source>
        <dbReference type="SAM" id="MobiDB-lite"/>
    </source>
</evidence>